<accession>A0A9D1Z960</accession>
<protein>
    <submittedName>
        <fullName evidence="1">Uncharacterized protein</fullName>
    </submittedName>
</protein>
<evidence type="ECO:0000313" key="2">
    <source>
        <dbReference type="Proteomes" id="UP000824135"/>
    </source>
</evidence>
<dbReference type="AlphaFoldDB" id="A0A9D1Z960"/>
<dbReference type="Proteomes" id="UP000824135">
    <property type="component" value="Unassembled WGS sequence"/>
</dbReference>
<organism evidence="1 2">
    <name type="scientific">Candidatus Borkfalkia excrementavium</name>
    <dbReference type="NCBI Taxonomy" id="2838505"/>
    <lineage>
        <taxon>Bacteria</taxon>
        <taxon>Bacillati</taxon>
        <taxon>Bacillota</taxon>
        <taxon>Clostridia</taxon>
        <taxon>Christensenellales</taxon>
        <taxon>Christensenellaceae</taxon>
        <taxon>Candidatus Borkfalkia</taxon>
    </lineage>
</organism>
<name>A0A9D1Z960_9FIRM</name>
<reference evidence="1" key="1">
    <citation type="journal article" date="2021" name="PeerJ">
        <title>Extensive microbial diversity within the chicken gut microbiome revealed by metagenomics and culture.</title>
        <authorList>
            <person name="Gilroy R."/>
            <person name="Ravi A."/>
            <person name="Getino M."/>
            <person name="Pursley I."/>
            <person name="Horton D.L."/>
            <person name="Alikhan N.F."/>
            <person name="Baker D."/>
            <person name="Gharbi K."/>
            <person name="Hall N."/>
            <person name="Watson M."/>
            <person name="Adriaenssens E.M."/>
            <person name="Foster-Nyarko E."/>
            <person name="Jarju S."/>
            <person name="Secka A."/>
            <person name="Antonio M."/>
            <person name="Oren A."/>
            <person name="Chaudhuri R.R."/>
            <person name="La Ragione R."/>
            <person name="Hildebrand F."/>
            <person name="Pallen M.J."/>
        </authorList>
    </citation>
    <scope>NUCLEOTIDE SEQUENCE</scope>
    <source>
        <strain evidence="1">CHK199-9574</strain>
    </source>
</reference>
<dbReference type="EMBL" id="DXCO01000035">
    <property type="protein sequence ID" value="HIY78445.1"/>
    <property type="molecule type" value="Genomic_DNA"/>
</dbReference>
<comment type="caution">
    <text evidence="1">The sequence shown here is derived from an EMBL/GenBank/DDBJ whole genome shotgun (WGS) entry which is preliminary data.</text>
</comment>
<reference evidence="1" key="2">
    <citation type="submission" date="2021-04" db="EMBL/GenBank/DDBJ databases">
        <authorList>
            <person name="Gilroy R."/>
        </authorList>
    </citation>
    <scope>NUCLEOTIDE SEQUENCE</scope>
    <source>
        <strain evidence="1">CHK199-9574</strain>
    </source>
</reference>
<gene>
    <name evidence="1" type="ORF">H9728_05310</name>
</gene>
<proteinExistence type="predicted"/>
<evidence type="ECO:0000313" key="1">
    <source>
        <dbReference type="EMBL" id="HIY78445.1"/>
    </source>
</evidence>
<sequence length="237" mass="27432">MVNITVSEKNENNRYVAYVYGSLYSHLEACGAKAELSFDADRTNLNIKADKRFDPYIRRFVEEKLAEVIAVGYKYTMFKKQVRPAGLGAEDLEILLAALIAADFREDKNYIFTRIKEMKVYSVDGFYAFRLKMLREKWQSVINCVPGYFTEDRLAAFMGYLLKDDCGEKIFIRDAEIYDNHYNKLRRASLIEGGISDMNTVREIILSCAGEIECVTALPARQENFLRRYYSGRISFL</sequence>